<keyword evidence="1" id="KW-0472">Membrane</keyword>
<evidence type="ECO:0000313" key="2">
    <source>
        <dbReference type="EMBL" id="BCN93337.1"/>
    </source>
</evidence>
<dbReference type="EMBL" id="AP024202">
    <property type="protein sequence ID" value="BCN93337.1"/>
    <property type="molecule type" value="Genomic_DNA"/>
</dbReference>
<evidence type="ECO:0000256" key="1">
    <source>
        <dbReference type="SAM" id="Phobius"/>
    </source>
</evidence>
<dbReference type="Proteomes" id="UP001054820">
    <property type="component" value="Chromosome"/>
</dbReference>
<accession>A0ABN6CW71</accession>
<proteinExistence type="predicted"/>
<organism evidence="2 3">
    <name type="scientific">Thiomicrorhabdus immobilis</name>
    <dbReference type="NCBI Taxonomy" id="2791037"/>
    <lineage>
        <taxon>Bacteria</taxon>
        <taxon>Pseudomonadati</taxon>
        <taxon>Pseudomonadota</taxon>
        <taxon>Gammaproteobacteria</taxon>
        <taxon>Thiotrichales</taxon>
        <taxon>Piscirickettsiaceae</taxon>
        <taxon>Thiomicrorhabdus</taxon>
    </lineage>
</organism>
<sequence>MNTRVPIPTDNIYKFYALFGLALLFACMVAFVSTYNTHLDRTFAVHEELEILKKLKKPTVDQQVRIEILERKAEIDPENKKFYMSIINGGVGVSIAIISFGFFMWQFKVQPKQDELIEKQLKKIDLEIKALNKQINNTPYRRRTH</sequence>
<keyword evidence="1" id="KW-0812">Transmembrane</keyword>
<keyword evidence="3" id="KW-1185">Reference proteome</keyword>
<gene>
    <name evidence="2" type="ORF">THMIRHAM_11220</name>
</gene>
<dbReference type="RefSeq" id="WP_237260406.1">
    <property type="nucleotide sequence ID" value="NZ_AP024202.1"/>
</dbReference>
<keyword evidence="1" id="KW-1133">Transmembrane helix</keyword>
<feature type="transmembrane region" description="Helical" evidence="1">
    <location>
        <begin position="12"/>
        <end position="32"/>
    </location>
</feature>
<feature type="transmembrane region" description="Helical" evidence="1">
    <location>
        <begin position="82"/>
        <end position="105"/>
    </location>
</feature>
<dbReference type="PROSITE" id="PS51257">
    <property type="entry name" value="PROKAR_LIPOPROTEIN"/>
    <property type="match status" value="1"/>
</dbReference>
<evidence type="ECO:0000313" key="3">
    <source>
        <dbReference type="Proteomes" id="UP001054820"/>
    </source>
</evidence>
<name>A0ABN6CW71_9GAMM</name>
<reference evidence="2" key="1">
    <citation type="journal article" date="2022" name="Arch. Microbiol.">
        <title>Thiomicrorhabdus immobilis sp. nov., a mesophilic sulfur-oxidizing bacterium isolated from sediment of a brackish lake in northern Japan.</title>
        <authorList>
            <person name="Kojima H."/>
            <person name="Mochizuki J."/>
            <person name="Kanda M."/>
            <person name="Watanabe T."/>
            <person name="Fukui M."/>
        </authorList>
    </citation>
    <scope>NUCLEOTIDE SEQUENCE</scope>
    <source>
        <strain evidence="2">Am19</strain>
    </source>
</reference>
<protein>
    <submittedName>
        <fullName evidence="2">Uncharacterized protein</fullName>
    </submittedName>
</protein>